<dbReference type="GO" id="GO:0008959">
    <property type="term" value="F:phosphate acetyltransferase activity"/>
    <property type="evidence" value="ECO:0007669"/>
    <property type="project" value="UniProtKB-EC"/>
</dbReference>
<evidence type="ECO:0000256" key="3">
    <source>
        <dbReference type="ARBA" id="ARBA00023315"/>
    </source>
</evidence>
<dbReference type="InterPro" id="IPR042113">
    <property type="entry name" value="P_AcTrfase_dom1"/>
</dbReference>
<dbReference type="Gene3D" id="3.40.50.10950">
    <property type="match status" value="1"/>
</dbReference>
<dbReference type="Gene3D" id="3.40.50.10750">
    <property type="entry name" value="Isocitrate/Isopropylmalate dehydrogenase-like"/>
    <property type="match status" value="1"/>
</dbReference>
<evidence type="ECO:0000313" key="5">
    <source>
        <dbReference type="EMBL" id="OIQ69905.1"/>
    </source>
</evidence>
<dbReference type="InterPro" id="IPR004614">
    <property type="entry name" value="P_AcTrfase"/>
</dbReference>
<dbReference type="InterPro" id="IPR050500">
    <property type="entry name" value="Phos_Acetyltrans/Butyryltrans"/>
</dbReference>
<keyword evidence="3" id="KW-0012">Acyltransferase</keyword>
<dbReference type="EC" id="2.3.1.8" evidence="1"/>
<dbReference type="Pfam" id="PF01515">
    <property type="entry name" value="PTA_PTB"/>
    <property type="match status" value="1"/>
</dbReference>
<dbReference type="PANTHER" id="PTHR43356">
    <property type="entry name" value="PHOSPHATE ACETYLTRANSFERASE"/>
    <property type="match status" value="1"/>
</dbReference>
<dbReference type="PANTHER" id="PTHR43356:SF1">
    <property type="entry name" value="PHOSPHATE ACETYLTRANSFERASE EUTD"/>
    <property type="match status" value="1"/>
</dbReference>
<proteinExistence type="predicted"/>
<gene>
    <name evidence="5" type="primary">eutD</name>
    <name evidence="5" type="ORF">GALL_484880</name>
</gene>
<protein>
    <recommendedName>
        <fullName evidence="1">phosphate acetyltransferase</fullName>
        <ecNumber evidence="1">2.3.1.8</ecNumber>
    </recommendedName>
</protein>
<feature type="domain" description="Phosphate acetyl/butaryl transferase" evidence="4">
    <location>
        <begin position="129"/>
        <end position="443"/>
    </location>
</feature>
<dbReference type="NCBIfam" id="TIGR00651">
    <property type="entry name" value="pta"/>
    <property type="match status" value="1"/>
</dbReference>
<comment type="caution">
    <text evidence="5">The sequence shown here is derived from an EMBL/GenBank/DDBJ whole genome shotgun (WGS) entry which is preliminary data.</text>
</comment>
<reference evidence="5" key="1">
    <citation type="submission" date="2016-10" db="EMBL/GenBank/DDBJ databases">
        <title>Sequence of Gallionella enrichment culture.</title>
        <authorList>
            <person name="Poehlein A."/>
            <person name="Muehling M."/>
            <person name="Daniel R."/>
        </authorList>
    </citation>
    <scope>NUCLEOTIDE SEQUENCE</scope>
</reference>
<organism evidence="5">
    <name type="scientific">mine drainage metagenome</name>
    <dbReference type="NCBI Taxonomy" id="410659"/>
    <lineage>
        <taxon>unclassified sequences</taxon>
        <taxon>metagenomes</taxon>
        <taxon>ecological metagenomes</taxon>
    </lineage>
</organism>
<evidence type="ECO:0000256" key="2">
    <source>
        <dbReference type="ARBA" id="ARBA00022679"/>
    </source>
</evidence>
<dbReference type="NCBIfam" id="NF007233">
    <property type="entry name" value="PRK09653.1"/>
    <property type="match status" value="1"/>
</dbReference>
<sequence>MSKKNVIVANDVRDCAASGATHMYRGPQGSLITPEALDIARELGIELRDGQAPAVIVESPLPPCSAAELDAIRDCVLEAVRDRNLNASDIAQVVRRVAQDYLGRDEAPCAKKKRNNTMNLNPWMQRCAQQIVQSNQHNCARIVFPDALDERTLQAATELAEHGWAKPVLVTSPAALLQFCQKTARAVPQVSVVDPSDTSNQQRWAQVLQRLKPAYSSHEAQAMAAQPLYAAALMLSAGEADYCIAGNVSSTADVLRAGLRGIGLAQGVKTLSSVFFMLSPQADRVLVFGDCGVVPEPTAQQLADIALCAADNFKNVTAQTPRVALLSFSTRGSAKHASIDTVREALKLIGERRPDLAVDGEMQFDAAFVPEVGQRKAPGSQVAGQANVYIFPNLAAGNVGYMLAERLGGYTALGPMIQGLRQPMHDLSRGCSAEDMVQTALLAMRMHPLQS</sequence>
<dbReference type="SUPFAM" id="SSF53659">
    <property type="entry name" value="Isocitrate/Isopropylmalate dehydrogenase-like"/>
    <property type="match status" value="1"/>
</dbReference>
<evidence type="ECO:0000256" key="1">
    <source>
        <dbReference type="ARBA" id="ARBA00012707"/>
    </source>
</evidence>
<dbReference type="EMBL" id="MLJW01004472">
    <property type="protein sequence ID" value="OIQ69905.1"/>
    <property type="molecule type" value="Genomic_DNA"/>
</dbReference>
<evidence type="ECO:0000259" key="4">
    <source>
        <dbReference type="Pfam" id="PF01515"/>
    </source>
</evidence>
<keyword evidence="2" id="KW-0808">Transferase</keyword>
<dbReference type="InterPro" id="IPR042112">
    <property type="entry name" value="P_AcTrfase_dom2"/>
</dbReference>
<accession>A0A1J5PE42</accession>
<name>A0A1J5PE42_9ZZZZ</name>
<dbReference type="InterPro" id="IPR002505">
    <property type="entry name" value="PTA_PTB"/>
</dbReference>
<dbReference type="AlphaFoldDB" id="A0A1J5PE42"/>